<accession>A0A8S5M124</accession>
<dbReference type="CDD" id="cd07016">
    <property type="entry name" value="S14_ClpP_1"/>
    <property type="match status" value="1"/>
</dbReference>
<dbReference type="GO" id="GO:0006515">
    <property type="term" value="P:protein quality control for misfolded or incompletely synthesized proteins"/>
    <property type="evidence" value="ECO:0007669"/>
    <property type="project" value="TreeGrafter"/>
</dbReference>
<comment type="similarity">
    <text evidence="1">Belongs to the peptidase S14 family.</text>
</comment>
<dbReference type="GO" id="GO:0009368">
    <property type="term" value="C:endopeptidase Clp complex"/>
    <property type="evidence" value="ECO:0007669"/>
    <property type="project" value="TreeGrafter"/>
</dbReference>
<keyword evidence="2" id="KW-0963">Cytoplasm</keyword>
<keyword evidence="5" id="KW-0645">Protease</keyword>
<reference evidence="5" key="1">
    <citation type="journal article" date="2021" name="Proc. Natl. Acad. Sci. U.S.A.">
        <title>A Catalog of Tens of Thousands of Viruses from Human Metagenomes Reveals Hidden Associations with Chronic Diseases.</title>
        <authorList>
            <person name="Tisza M.J."/>
            <person name="Buck C.B."/>
        </authorList>
    </citation>
    <scope>NUCLEOTIDE SEQUENCE</scope>
    <source>
        <strain evidence="5">Ctzu221</strain>
    </source>
</reference>
<dbReference type="SUPFAM" id="SSF52096">
    <property type="entry name" value="ClpP/crotonase"/>
    <property type="match status" value="1"/>
</dbReference>
<evidence type="ECO:0000256" key="2">
    <source>
        <dbReference type="ARBA" id="ARBA00022490"/>
    </source>
</evidence>
<dbReference type="PANTHER" id="PTHR10381">
    <property type="entry name" value="ATP-DEPENDENT CLP PROTEASE PROTEOLYTIC SUBUNIT"/>
    <property type="match status" value="1"/>
</dbReference>
<dbReference type="GO" id="GO:0004252">
    <property type="term" value="F:serine-type endopeptidase activity"/>
    <property type="evidence" value="ECO:0007669"/>
    <property type="project" value="InterPro"/>
</dbReference>
<dbReference type="InterPro" id="IPR001907">
    <property type="entry name" value="ClpP"/>
</dbReference>
<evidence type="ECO:0000313" key="5">
    <source>
        <dbReference type="EMBL" id="DAD76005.1"/>
    </source>
</evidence>
<dbReference type="EMBL" id="BK014794">
    <property type="protein sequence ID" value="DAD76005.1"/>
    <property type="molecule type" value="Genomic_DNA"/>
</dbReference>
<evidence type="ECO:0000256" key="1">
    <source>
        <dbReference type="ARBA" id="ARBA00007039"/>
    </source>
</evidence>
<evidence type="ECO:0000256" key="4">
    <source>
        <dbReference type="SAM" id="MobiDB-lite"/>
    </source>
</evidence>
<feature type="region of interest" description="Disordered" evidence="4">
    <location>
        <begin position="229"/>
        <end position="254"/>
    </location>
</feature>
<protein>
    <submittedName>
        <fullName evidence="5">ATP dependent Clp protease</fullName>
    </submittedName>
</protein>
<organism evidence="5">
    <name type="scientific">Siphoviridae sp. ctzu221</name>
    <dbReference type="NCBI Taxonomy" id="2826534"/>
    <lineage>
        <taxon>Viruses</taxon>
        <taxon>Duplodnaviria</taxon>
        <taxon>Heunggongvirae</taxon>
        <taxon>Uroviricota</taxon>
        <taxon>Caudoviricetes</taxon>
    </lineage>
</organism>
<name>A0A8S5M124_9CAUD</name>
<dbReference type="NCBIfam" id="NF045542">
    <property type="entry name" value="Clp_rel_HeadMat"/>
    <property type="match status" value="1"/>
</dbReference>
<evidence type="ECO:0000256" key="3">
    <source>
        <dbReference type="ARBA" id="ARBA00022801"/>
    </source>
</evidence>
<dbReference type="Pfam" id="PF00574">
    <property type="entry name" value="CLP_protease"/>
    <property type="match status" value="1"/>
</dbReference>
<dbReference type="PRINTS" id="PR00127">
    <property type="entry name" value="CLPPROTEASEP"/>
</dbReference>
<proteinExistence type="inferred from homology"/>
<dbReference type="Gene3D" id="3.90.226.10">
    <property type="entry name" value="2-enoyl-CoA Hydratase, Chain A, domain 1"/>
    <property type="match status" value="1"/>
</dbReference>
<sequence>MSKLKRVPFEFMNEATETQQVLTLSGAVRKRFWEDDEVVDAKSVRDALDGVNKPILIKLNSPGGDVFEGIEIYNYIKNHEQPVTVEIMGVAASAASIIAMGADKIIMNTGTSLMIHEASTWTFGNKSDIQKTLNALETIDDSLVAVYVERTGLDAEEISDLLKAETWMTADEAVEKGFADEVRKAPKAEPKGETKKEEKVNNKVVLNVDTSVIIDRLDDLTKRIEDAIKSKTPKQAEEPVAKPRNLMSKLRGGL</sequence>
<dbReference type="GO" id="GO:0051117">
    <property type="term" value="F:ATPase binding"/>
    <property type="evidence" value="ECO:0007669"/>
    <property type="project" value="TreeGrafter"/>
</dbReference>
<dbReference type="InterPro" id="IPR029045">
    <property type="entry name" value="ClpP/crotonase-like_dom_sf"/>
</dbReference>
<dbReference type="GO" id="GO:0004176">
    <property type="term" value="F:ATP-dependent peptidase activity"/>
    <property type="evidence" value="ECO:0007669"/>
    <property type="project" value="InterPro"/>
</dbReference>
<keyword evidence="3" id="KW-0378">Hydrolase</keyword>
<dbReference type="InterPro" id="IPR023562">
    <property type="entry name" value="ClpP/TepA"/>
</dbReference>
<dbReference type="PANTHER" id="PTHR10381:SF70">
    <property type="entry name" value="ATP-DEPENDENT CLP PROTEASE PROTEOLYTIC SUBUNIT"/>
    <property type="match status" value="1"/>
</dbReference>
<feature type="compositionally biased region" description="Basic and acidic residues" evidence="4">
    <location>
        <begin position="229"/>
        <end position="241"/>
    </location>
</feature>